<dbReference type="Pfam" id="PF00096">
    <property type="entry name" value="zf-C2H2"/>
    <property type="match status" value="2"/>
</dbReference>
<dbReference type="PROSITE" id="PS50157">
    <property type="entry name" value="ZINC_FINGER_C2H2_2"/>
    <property type="match status" value="2"/>
</dbReference>
<gene>
    <name evidence="8" type="primary">ABSGL_07466.1 scaffold 8890</name>
</gene>
<dbReference type="EMBL" id="LT553587">
    <property type="protein sequence ID" value="SAM01717.1"/>
    <property type="molecule type" value="Genomic_DNA"/>
</dbReference>
<dbReference type="FunFam" id="3.30.160.60:FF:002343">
    <property type="entry name" value="Zinc finger protein 33A"/>
    <property type="match status" value="1"/>
</dbReference>
<dbReference type="STRING" id="4829.A0A168P3S7"/>
<dbReference type="InterPro" id="IPR036236">
    <property type="entry name" value="Znf_C2H2_sf"/>
</dbReference>
<feature type="domain" description="C2H2-type" evidence="7">
    <location>
        <begin position="40"/>
        <end position="65"/>
    </location>
</feature>
<feature type="compositionally biased region" description="Low complexity" evidence="6">
    <location>
        <begin position="143"/>
        <end position="155"/>
    </location>
</feature>
<evidence type="ECO:0000256" key="3">
    <source>
        <dbReference type="ARBA" id="ARBA00022771"/>
    </source>
</evidence>
<dbReference type="Proteomes" id="UP000078561">
    <property type="component" value="Unassembled WGS sequence"/>
</dbReference>
<reference evidence="8" key="1">
    <citation type="submission" date="2016-04" db="EMBL/GenBank/DDBJ databases">
        <authorList>
            <person name="Evans L.H."/>
            <person name="Alamgir A."/>
            <person name="Owens N."/>
            <person name="Weber N.D."/>
            <person name="Virtaneva K."/>
            <person name="Barbian K."/>
            <person name="Babar A."/>
            <person name="Rosenke K."/>
        </authorList>
    </citation>
    <scope>NUCLEOTIDE SEQUENCE [LARGE SCALE GENOMIC DNA]</scope>
    <source>
        <strain evidence="8">CBS 101.48</strain>
    </source>
</reference>
<evidence type="ECO:0000256" key="6">
    <source>
        <dbReference type="SAM" id="MobiDB-lite"/>
    </source>
</evidence>
<evidence type="ECO:0000256" key="4">
    <source>
        <dbReference type="ARBA" id="ARBA00022833"/>
    </source>
</evidence>
<organism evidence="8">
    <name type="scientific">Absidia glauca</name>
    <name type="common">Pin mould</name>
    <dbReference type="NCBI Taxonomy" id="4829"/>
    <lineage>
        <taxon>Eukaryota</taxon>
        <taxon>Fungi</taxon>
        <taxon>Fungi incertae sedis</taxon>
        <taxon>Mucoromycota</taxon>
        <taxon>Mucoromycotina</taxon>
        <taxon>Mucoromycetes</taxon>
        <taxon>Mucorales</taxon>
        <taxon>Cunninghamellaceae</taxon>
        <taxon>Absidia</taxon>
    </lineage>
</organism>
<evidence type="ECO:0000259" key="7">
    <source>
        <dbReference type="PROSITE" id="PS50157"/>
    </source>
</evidence>
<dbReference type="GO" id="GO:0000978">
    <property type="term" value="F:RNA polymerase II cis-regulatory region sequence-specific DNA binding"/>
    <property type="evidence" value="ECO:0007669"/>
    <property type="project" value="TreeGrafter"/>
</dbReference>
<dbReference type="GO" id="GO:0000981">
    <property type="term" value="F:DNA-binding transcription factor activity, RNA polymerase II-specific"/>
    <property type="evidence" value="ECO:0007669"/>
    <property type="project" value="TreeGrafter"/>
</dbReference>
<evidence type="ECO:0000313" key="8">
    <source>
        <dbReference type="EMBL" id="SAM01717.1"/>
    </source>
</evidence>
<keyword evidence="2" id="KW-0677">Repeat</keyword>
<dbReference type="OrthoDB" id="654211at2759"/>
<dbReference type="PANTHER" id="PTHR14003">
    <property type="entry name" value="TRANSCRIPTIONAL REPRESSOR PROTEIN YY"/>
    <property type="match status" value="1"/>
</dbReference>
<dbReference type="GO" id="GO:0031519">
    <property type="term" value="C:PcG protein complex"/>
    <property type="evidence" value="ECO:0007669"/>
    <property type="project" value="TreeGrafter"/>
</dbReference>
<keyword evidence="3 5" id="KW-0863">Zinc-finger</keyword>
<dbReference type="GO" id="GO:0000785">
    <property type="term" value="C:chromatin"/>
    <property type="evidence" value="ECO:0007669"/>
    <property type="project" value="TreeGrafter"/>
</dbReference>
<feature type="domain" description="C2H2-type" evidence="7">
    <location>
        <begin position="10"/>
        <end position="39"/>
    </location>
</feature>
<evidence type="ECO:0000313" key="9">
    <source>
        <dbReference type="Proteomes" id="UP000078561"/>
    </source>
</evidence>
<evidence type="ECO:0000256" key="1">
    <source>
        <dbReference type="ARBA" id="ARBA00022723"/>
    </source>
</evidence>
<dbReference type="Gene3D" id="3.30.160.60">
    <property type="entry name" value="Classic Zinc Finger"/>
    <property type="match status" value="2"/>
</dbReference>
<evidence type="ECO:0000256" key="2">
    <source>
        <dbReference type="ARBA" id="ARBA00022737"/>
    </source>
</evidence>
<proteinExistence type="predicted"/>
<dbReference type="SUPFAM" id="SSF57667">
    <property type="entry name" value="beta-beta-alpha zinc fingers"/>
    <property type="match status" value="2"/>
</dbReference>
<sequence>MRTHSGERPHTCEVENCGKSFSDSSSLARHRRIHTGKRPYQCRIVGCNKRFARKTVLTTHYKVAHDTTGTKQRTTVLQWRPLNEQQQQHHEKWTTTDPLYLPDLSSPTSPESISTCYDLPLSPPSYHYFDPEHHHHHHHPHLHLQYQHLQQQQQQQKHHHHQRKDSGCSLPRLQELDPFFAPIPYTL</sequence>
<dbReference type="PANTHER" id="PTHR14003:SF19">
    <property type="entry name" value="YY2 TRANSCRIPTION FACTOR"/>
    <property type="match status" value="1"/>
</dbReference>
<dbReference type="GO" id="GO:0008270">
    <property type="term" value="F:zinc ion binding"/>
    <property type="evidence" value="ECO:0007669"/>
    <property type="project" value="UniProtKB-KW"/>
</dbReference>
<dbReference type="PROSITE" id="PS00028">
    <property type="entry name" value="ZINC_FINGER_C2H2_1"/>
    <property type="match status" value="2"/>
</dbReference>
<dbReference type="InterPro" id="IPR013087">
    <property type="entry name" value="Znf_C2H2_type"/>
</dbReference>
<dbReference type="InParanoid" id="A0A168P3S7"/>
<accession>A0A168P3S7</accession>
<protein>
    <recommendedName>
        <fullName evidence="7">C2H2-type domain-containing protein</fullName>
    </recommendedName>
</protein>
<name>A0A168P3S7_ABSGL</name>
<keyword evidence="9" id="KW-1185">Reference proteome</keyword>
<keyword evidence="1" id="KW-0479">Metal-binding</keyword>
<dbReference type="SMART" id="SM00355">
    <property type="entry name" value="ZnF_C2H2"/>
    <property type="match status" value="2"/>
</dbReference>
<keyword evidence="4" id="KW-0862">Zinc</keyword>
<evidence type="ECO:0000256" key="5">
    <source>
        <dbReference type="PROSITE-ProRule" id="PRU00042"/>
    </source>
</evidence>
<dbReference type="GO" id="GO:0005667">
    <property type="term" value="C:transcription regulator complex"/>
    <property type="evidence" value="ECO:0007669"/>
    <property type="project" value="TreeGrafter"/>
</dbReference>
<dbReference type="AlphaFoldDB" id="A0A168P3S7"/>
<feature type="region of interest" description="Disordered" evidence="6">
    <location>
        <begin position="130"/>
        <end position="170"/>
    </location>
</feature>